<dbReference type="AlphaFoldDB" id="A0A552EC34"/>
<dbReference type="Pfam" id="PF03713">
    <property type="entry name" value="DUF305"/>
    <property type="match status" value="2"/>
</dbReference>
<dbReference type="PANTHER" id="PTHR36933">
    <property type="entry name" value="SLL0788 PROTEIN"/>
    <property type="match status" value="1"/>
</dbReference>
<gene>
    <name evidence="2" type="ORF">EWV92_19370</name>
</gene>
<protein>
    <submittedName>
        <fullName evidence="2">DUF305 domain-containing protein</fullName>
    </submittedName>
</protein>
<dbReference type="Proteomes" id="UP000317708">
    <property type="component" value="Unassembled WGS sequence"/>
</dbReference>
<dbReference type="InterPro" id="IPR012347">
    <property type="entry name" value="Ferritin-like"/>
</dbReference>
<dbReference type="EMBL" id="SFBI01000175">
    <property type="protein sequence ID" value="TRU32075.1"/>
    <property type="molecule type" value="Genomic_DNA"/>
</dbReference>
<proteinExistence type="predicted"/>
<dbReference type="InterPro" id="IPR005183">
    <property type="entry name" value="DUF305_CopM-like"/>
</dbReference>
<comment type="caution">
    <text evidence="2">The sequence shown here is derived from an EMBL/GenBank/DDBJ whole genome shotgun (WGS) entry which is preliminary data.</text>
</comment>
<feature type="domain" description="DUF305" evidence="1">
    <location>
        <begin position="128"/>
        <end position="195"/>
    </location>
</feature>
<organism evidence="2 3">
    <name type="scientific">Microcystis aeruginosa Ma_MB_S_20031200_S102</name>
    <dbReference type="NCBI Taxonomy" id="2486254"/>
    <lineage>
        <taxon>Bacteria</taxon>
        <taxon>Bacillati</taxon>
        <taxon>Cyanobacteriota</taxon>
        <taxon>Cyanophyceae</taxon>
        <taxon>Oscillatoriophycideae</taxon>
        <taxon>Chroococcales</taxon>
        <taxon>Microcystaceae</taxon>
        <taxon>Microcystis</taxon>
    </lineage>
</organism>
<name>A0A552EC34_MICAE</name>
<dbReference type="PANTHER" id="PTHR36933:SF1">
    <property type="entry name" value="SLL0788 PROTEIN"/>
    <property type="match status" value="1"/>
</dbReference>
<accession>A0A552EC34</accession>
<dbReference type="Gene3D" id="1.20.1260.10">
    <property type="match status" value="1"/>
</dbReference>
<evidence type="ECO:0000313" key="3">
    <source>
        <dbReference type="Proteomes" id="UP000317708"/>
    </source>
</evidence>
<evidence type="ECO:0000313" key="2">
    <source>
        <dbReference type="EMBL" id="TRU32075.1"/>
    </source>
</evidence>
<feature type="domain" description="DUF305" evidence="1">
    <location>
        <begin position="61"/>
        <end position="117"/>
    </location>
</feature>
<reference evidence="2 3" key="1">
    <citation type="submission" date="2019-01" db="EMBL/GenBank/DDBJ databases">
        <title>Coherence of Microcystis species and biogeography revealed through population genomics.</title>
        <authorList>
            <person name="Perez-Carrascal O.M."/>
            <person name="Terrat Y."/>
            <person name="Giani A."/>
            <person name="Fortin N."/>
            <person name="Tromas N."/>
            <person name="Shapiro B.J."/>
        </authorList>
    </citation>
    <scope>NUCLEOTIDE SEQUENCE [LARGE SCALE GENOMIC DNA]</scope>
    <source>
        <strain evidence="2">Ma_MB_S_20031200_S102</strain>
    </source>
</reference>
<sequence>MVSPMKNKAIIALGAVAALGLAATSTLLLTRPSVNSPDSASAQFSPNGMGGMHHMQVSSEFNYLAQMIPHHQEAIDTAQVILKRTTRPEMRQFAQKIIKVQTAEIAQMKNWLNQWYPGRNISVSYVPMMRDLSQLQGDALDQTFLQDMIKHHMGAVMMSQMLLNHNLVKHQAVRPFAENIATSQRREIQQMQTWLMAWFGDRNSMGGMHH</sequence>
<evidence type="ECO:0000259" key="1">
    <source>
        <dbReference type="Pfam" id="PF03713"/>
    </source>
</evidence>